<protein>
    <submittedName>
        <fullName evidence="2">Uncharacterized protein</fullName>
    </submittedName>
</protein>
<evidence type="ECO:0000256" key="1">
    <source>
        <dbReference type="SAM" id="MobiDB-lite"/>
    </source>
</evidence>
<organism evidence="2 3">
    <name type="scientific">Rhodocollybia butyracea</name>
    <dbReference type="NCBI Taxonomy" id="206335"/>
    <lineage>
        <taxon>Eukaryota</taxon>
        <taxon>Fungi</taxon>
        <taxon>Dikarya</taxon>
        <taxon>Basidiomycota</taxon>
        <taxon>Agaricomycotina</taxon>
        <taxon>Agaricomycetes</taxon>
        <taxon>Agaricomycetidae</taxon>
        <taxon>Agaricales</taxon>
        <taxon>Marasmiineae</taxon>
        <taxon>Omphalotaceae</taxon>
        <taxon>Rhodocollybia</taxon>
    </lineage>
</organism>
<dbReference type="SUPFAM" id="SSF56300">
    <property type="entry name" value="Metallo-dependent phosphatases"/>
    <property type="match status" value="1"/>
</dbReference>
<feature type="region of interest" description="Disordered" evidence="1">
    <location>
        <begin position="1"/>
        <end position="35"/>
    </location>
</feature>
<name>A0A9P5PMU9_9AGAR</name>
<gene>
    <name evidence="2" type="ORF">BDP27DRAFT_1366925</name>
</gene>
<keyword evidence="3" id="KW-1185">Reference proteome</keyword>
<dbReference type="InterPro" id="IPR029052">
    <property type="entry name" value="Metallo-depent_PP-like"/>
</dbReference>
<proteinExistence type="predicted"/>
<dbReference type="Gene3D" id="3.60.21.10">
    <property type="match status" value="1"/>
</dbReference>
<evidence type="ECO:0000313" key="2">
    <source>
        <dbReference type="EMBL" id="KAF9064805.1"/>
    </source>
</evidence>
<evidence type="ECO:0000313" key="3">
    <source>
        <dbReference type="Proteomes" id="UP000772434"/>
    </source>
</evidence>
<dbReference type="OrthoDB" id="1930084at2759"/>
<dbReference type="Proteomes" id="UP000772434">
    <property type="component" value="Unassembled WGS sequence"/>
</dbReference>
<accession>A0A9P5PMU9</accession>
<sequence length="169" mass="19244">MVGSTSHVGKRPQGPKTTLPWMSASSRRRAQRSAPSSIISIIEKKRHLESRLKFDGWQALRAQEKVATGINRIYDEPQGWDYLGIISPDLHITNVPDTGLLCDLLWSEPDKGIPGWSENDHGIRYIYRIYGFYDECALCRRVGIVSLDLEWMEQIVMQPVPNPGRSPLR</sequence>
<dbReference type="EMBL" id="JADNRY010000115">
    <property type="protein sequence ID" value="KAF9064805.1"/>
    <property type="molecule type" value="Genomic_DNA"/>
</dbReference>
<reference evidence="2" key="1">
    <citation type="submission" date="2020-11" db="EMBL/GenBank/DDBJ databases">
        <authorList>
            <consortium name="DOE Joint Genome Institute"/>
            <person name="Ahrendt S."/>
            <person name="Riley R."/>
            <person name="Andreopoulos W."/>
            <person name="Labutti K."/>
            <person name="Pangilinan J."/>
            <person name="Ruiz-Duenas F.J."/>
            <person name="Barrasa J.M."/>
            <person name="Sanchez-Garcia M."/>
            <person name="Camarero S."/>
            <person name="Miyauchi S."/>
            <person name="Serrano A."/>
            <person name="Linde D."/>
            <person name="Babiker R."/>
            <person name="Drula E."/>
            <person name="Ayuso-Fernandez I."/>
            <person name="Pacheco R."/>
            <person name="Padilla G."/>
            <person name="Ferreira P."/>
            <person name="Barriuso J."/>
            <person name="Kellner H."/>
            <person name="Castanera R."/>
            <person name="Alfaro M."/>
            <person name="Ramirez L."/>
            <person name="Pisabarro A.G."/>
            <person name="Kuo A."/>
            <person name="Tritt A."/>
            <person name="Lipzen A."/>
            <person name="He G."/>
            <person name="Yan M."/>
            <person name="Ng V."/>
            <person name="Cullen D."/>
            <person name="Martin F."/>
            <person name="Rosso M.-N."/>
            <person name="Henrissat B."/>
            <person name="Hibbett D."/>
            <person name="Martinez A.T."/>
            <person name="Grigoriev I.V."/>
        </authorList>
    </citation>
    <scope>NUCLEOTIDE SEQUENCE</scope>
    <source>
        <strain evidence="2">AH 40177</strain>
    </source>
</reference>
<dbReference type="AlphaFoldDB" id="A0A9P5PMU9"/>
<comment type="caution">
    <text evidence="2">The sequence shown here is derived from an EMBL/GenBank/DDBJ whole genome shotgun (WGS) entry which is preliminary data.</text>
</comment>